<dbReference type="AlphaFoldDB" id="A0A1D2M9U2"/>
<feature type="coiled-coil region" evidence="1">
    <location>
        <begin position="20"/>
        <end position="130"/>
    </location>
</feature>
<evidence type="ECO:0000256" key="1">
    <source>
        <dbReference type="SAM" id="Coils"/>
    </source>
</evidence>
<gene>
    <name evidence="4" type="ORF">Ocin01_16973</name>
</gene>
<feature type="region of interest" description="Disordered" evidence="2">
    <location>
        <begin position="1"/>
        <end position="20"/>
    </location>
</feature>
<evidence type="ECO:0000259" key="3">
    <source>
        <dbReference type="Pfam" id="PF02179"/>
    </source>
</evidence>
<organism evidence="4 5">
    <name type="scientific">Orchesella cincta</name>
    <name type="common">Springtail</name>
    <name type="synonym">Podura cincta</name>
    <dbReference type="NCBI Taxonomy" id="48709"/>
    <lineage>
        <taxon>Eukaryota</taxon>
        <taxon>Metazoa</taxon>
        <taxon>Ecdysozoa</taxon>
        <taxon>Arthropoda</taxon>
        <taxon>Hexapoda</taxon>
        <taxon>Collembola</taxon>
        <taxon>Entomobryomorpha</taxon>
        <taxon>Entomobryoidea</taxon>
        <taxon>Orchesellidae</taxon>
        <taxon>Orchesellinae</taxon>
        <taxon>Orchesella</taxon>
    </lineage>
</organism>
<keyword evidence="1" id="KW-0175">Coiled coil</keyword>
<dbReference type="Gene3D" id="1.20.58.120">
    <property type="entry name" value="BAG domain"/>
    <property type="match status" value="1"/>
</dbReference>
<evidence type="ECO:0000313" key="4">
    <source>
        <dbReference type="EMBL" id="ODM89709.1"/>
    </source>
</evidence>
<feature type="domain" description="BAG" evidence="3">
    <location>
        <begin position="64"/>
        <end position="131"/>
    </location>
</feature>
<evidence type="ECO:0000313" key="5">
    <source>
        <dbReference type="Proteomes" id="UP000094527"/>
    </source>
</evidence>
<accession>A0A1D2M9U2</accession>
<dbReference type="InterPro" id="IPR003103">
    <property type="entry name" value="BAG_domain"/>
</dbReference>
<proteinExistence type="predicted"/>
<dbReference type="EMBL" id="LJIJ01002431">
    <property type="protein sequence ID" value="ODM89709.1"/>
    <property type="molecule type" value="Genomic_DNA"/>
</dbReference>
<dbReference type="Proteomes" id="UP000094527">
    <property type="component" value="Unassembled WGS sequence"/>
</dbReference>
<keyword evidence="5" id="KW-1185">Reference proteome</keyword>
<dbReference type="GO" id="GO:0051087">
    <property type="term" value="F:protein-folding chaperone binding"/>
    <property type="evidence" value="ECO:0007669"/>
    <property type="project" value="InterPro"/>
</dbReference>
<dbReference type="SUPFAM" id="SSF63491">
    <property type="entry name" value="BAG domain"/>
    <property type="match status" value="1"/>
</dbReference>
<evidence type="ECO:0000256" key="2">
    <source>
        <dbReference type="SAM" id="MobiDB-lite"/>
    </source>
</evidence>
<dbReference type="InterPro" id="IPR036533">
    <property type="entry name" value="BAG_dom_sf"/>
</dbReference>
<name>A0A1D2M9U2_ORCCI</name>
<comment type="caution">
    <text evidence="4">The sequence shown here is derived from an EMBL/GenBank/DDBJ whole genome shotgun (WGS) entry which is preliminary data.</text>
</comment>
<reference evidence="4 5" key="1">
    <citation type="journal article" date="2016" name="Genome Biol. Evol.">
        <title>Gene Family Evolution Reflects Adaptation to Soil Environmental Stressors in the Genome of the Collembolan Orchesella cincta.</title>
        <authorList>
            <person name="Faddeeva-Vakhrusheva A."/>
            <person name="Derks M.F."/>
            <person name="Anvar S.Y."/>
            <person name="Agamennone V."/>
            <person name="Suring W."/>
            <person name="Smit S."/>
            <person name="van Straalen N.M."/>
            <person name="Roelofs D."/>
        </authorList>
    </citation>
    <scope>NUCLEOTIDE SEQUENCE [LARGE SCALE GENOMIC DNA]</scope>
    <source>
        <tissue evidence="4">Mixed pool</tissue>
    </source>
</reference>
<dbReference type="Pfam" id="PF02179">
    <property type="entry name" value="BAG"/>
    <property type="match status" value="1"/>
</dbReference>
<protein>
    <submittedName>
        <fullName evidence="4">BAG family molecular chaperone regulator 4</fullName>
    </submittedName>
</protein>
<sequence length="149" mass="16962">MATSNDNFPDETLIGGYNPRKRKEEVEAKLKKALDEIRKENIHLKIQQSGEVEDVSTMYLAAKMEEVDELKEEVEAYKNEARHFTKQYRTLQGHCGKLQTDLDAIDVSGRDDLRATRKKALNTIDQLTQQLAKKGHDDGKICPGCEVKD</sequence>